<accession>A0A6J7G6R2</accession>
<dbReference type="AlphaFoldDB" id="A0A6J7G6R2"/>
<keyword evidence="1" id="KW-0472">Membrane</keyword>
<dbReference type="PANTHER" id="PTHR45138:SF9">
    <property type="entry name" value="DIGUANYLATE CYCLASE DGCM-RELATED"/>
    <property type="match status" value="1"/>
</dbReference>
<feature type="transmembrane region" description="Helical" evidence="1">
    <location>
        <begin position="45"/>
        <end position="64"/>
    </location>
</feature>
<dbReference type="GO" id="GO:1902201">
    <property type="term" value="P:negative regulation of bacterial-type flagellum-dependent cell motility"/>
    <property type="evidence" value="ECO:0007669"/>
    <property type="project" value="TreeGrafter"/>
</dbReference>
<dbReference type="SUPFAM" id="SSF55073">
    <property type="entry name" value="Nucleotide cyclase"/>
    <property type="match status" value="1"/>
</dbReference>
<feature type="transmembrane region" description="Helical" evidence="1">
    <location>
        <begin position="143"/>
        <end position="165"/>
    </location>
</feature>
<dbReference type="PROSITE" id="PS50887">
    <property type="entry name" value="GGDEF"/>
    <property type="match status" value="1"/>
</dbReference>
<dbReference type="SMART" id="SM00267">
    <property type="entry name" value="GGDEF"/>
    <property type="match status" value="1"/>
</dbReference>
<name>A0A6J7G6R2_9ZZZZ</name>
<dbReference type="InterPro" id="IPR029787">
    <property type="entry name" value="Nucleotide_cyclase"/>
</dbReference>
<dbReference type="Gene3D" id="3.30.70.270">
    <property type="match status" value="1"/>
</dbReference>
<proteinExistence type="predicted"/>
<organism evidence="3">
    <name type="scientific">freshwater metagenome</name>
    <dbReference type="NCBI Taxonomy" id="449393"/>
    <lineage>
        <taxon>unclassified sequences</taxon>
        <taxon>metagenomes</taxon>
        <taxon>ecological metagenomes</taxon>
    </lineage>
</organism>
<gene>
    <name evidence="3" type="ORF">UFOPK3609_00422</name>
</gene>
<dbReference type="EMBL" id="CAFBMQ010000039">
    <property type="protein sequence ID" value="CAB4903791.1"/>
    <property type="molecule type" value="Genomic_DNA"/>
</dbReference>
<feature type="transmembrane region" description="Helical" evidence="1">
    <location>
        <begin position="120"/>
        <end position="137"/>
    </location>
</feature>
<keyword evidence="1" id="KW-1133">Transmembrane helix</keyword>
<feature type="transmembrane region" description="Helical" evidence="1">
    <location>
        <begin position="20"/>
        <end position="39"/>
    </location>
</feature>
<evidence type="ECO:0000259" key="2">
    <source>
        <dbReference type="PROSITE" id="PS50887"/>
    </source>
</evidence>
<sequence length="319" mass="32844">MQDPPQTGAATPRVMAETLAVLFTAGTVVGLLVALGTELDDVRRWLVVGILTCTGGSALGLVVAGRRVPRVVLQALVGGSAVLIALAVLVPVDALSAVALACLLAFVVVDSCYFFSRRFAVGHVLGGFVVVDSALLLRGDVAAGTVLALNTIMVALAVVTHRLAVRASGASSDPLTGLPNRRAFDDALQDLVRDGGTASVALLDLDHFKEVNDTAGHEAGDRVLLRVAEVQLPPGALLARHGGDEFALLLPGRGGEEAVVEVWRLCDRLVDTGLSCGVAQLHAGESAAQLMRRADGALYAAKTAGRGRVELASAARVAS</sequence>
<dbReference type="InterPro" id="IPR050469">
    <property type="entry name" value="Diguanylate_Cyclase"/>
</dbReference>
<dbReference type="Pfam" id="PF00990">
    <property type="entry name" value="GGDEF"/>
    <property type="match status" value="1"/>
</dbReference>
<protein>
    <submittedName>
        <fullName evidence="3">Unannotated protein</fullName>
    </submittedName>
</protein>
<evidence type="ECO:0000256" key="1">
    <source>
        <dbReference type="SAM" id="Phobius"/>
    </source>
</evidence>
<dbReference type="CDD" id="cd01949">
    <property type="entry name" value="GGDEF"/>
    <property type="match status" value="1"/>
</dbReference>
<dbReference type="PANTHER" id="PTHR45138">
    <property type="entry name" value="REGULATORY COMPONENTS OF SENSORY TRANSDUCTION SYSTEM"/>
    <property type="match status" value="1"/>
</dbReference>
<feature type="transmembrane region" description="Helical" evidence="1">
    <location>
        <begin position="71"/>
        <end position="90"/>
    </location>
</feature>
<dbReference type="GO" id="GO:0052621">
    <property type="term" value="F:diguanylate cyclase activity"/>
    <property type="evidence" value="ECO:0007669"/>
    <property type="project" value="TreeGrafter"/>
</dbReference>
<dbReference type="InterPro" id="IPR043128">
    <property type="entry name" value="Rev_trsase/Diguanyl_cyclase"/>
</dbReference>
<reference evidence="3" key="1">
    <citation type="submission" date="2020-05" db="EMBL/GenBank/DDBJ databases">
        <authorList>
            <person name="Chiriac C."/>
            <person name="Salcher M."/>
            <person name="Ghai R."/>
            <person name="Kavagutti S V."/>
        </authorList>
    </citation>
    <scope>NUCLEOTIDE SEQUENCE</scope>
</reference>
<keyword evidence="1" id="KW-0812">Transmembrane</keyword>
<evidence type="ECO:0000313" key="3">
    <source>
        <dbReference type="EMBL" id="CAB4903791.1"/>
    </source>
</evidence>
<dbReference type="GO" id="GO:0043709">
    <property type="term" value="P:cell adhesion involved in single-species biofilm formation"/>
    <property type="evidence" value="ECO:0007669"/>
    <property type="project" value="TreeGrafter"/>
</dbReference>
<feature type="domain" description="GGDEF" evidence="2">
    <location>
        <begin position="196"/>
        <end position="314"/>
    </location>
</feature>
<dbReference type="InterPro" id="IPR000160">
    <property type="entry name" value="GGDEF_dom"/>
</dbReference>
<dbReference type="NCBIfam" id="TIGR00254">
    <property type="entry name" value="GGDEF"/>
    <property type="match status" value="1"/>
</dbReference>
<dbReference type="GO" id="GO:0005886">
    <property type="term" value="C:plasma membrane"/>
    <property type="evidence" value="ECO:0007669"/>
    <property type="project" value="TreeGrafter"/>
</dbReference>
<feature type="transmembrane region" description="Helical" evidence="1">
    <location>
        <begin position="96"/>
        <end position="115"/>
    </location>
</feature>